<evidence type="ECO:0000313" key="3">
    <source>
        <dbReference type="Proteomes" id="UP001283341"/>
    </source>
</evidence>
<evidence type="ECO:0000313" key="2">
    <source>
        <dbReference type="EMBL" id="KAK3316037.1"/>
    </source>
</evidence>
<dbReference type="Proteomes" id="UP001283341">
    <property type="component" value="Unassembled WGS sequence"/>
</dbReference>
<comment type="caution">
    <text evidence="2">The sequence shown here is derived from an EMBL/GenBank/DDBJ whole genome shotgun (WGS) entry which is preliminary data.</text>
</comment>
<keyword evidence="3" id="KW-1185">Reference proteome</keyword>
<accession>A0AAE0M1V6</accession>
<reference evidence="2" key="2">
    <citation type="submission" date="2023-06" db="EMBL/GenBank/DDBJ databases">
        <authorList>
            <consortium name="Lawrence Berkeley National Laboratory"/>
            <person name="Haridas S."/>
            <person name="Hensen N."/>
            <person name="Bonometti L."/>
            <person name="Westerberg I."/>
            <person name="Brannstrom I.O."/>
            <person name="Guillou S."/>
            <person name="Cros-Aarteil S."/>
            <person name="Calhoun S."/>
            <person name="Kuo A."/>
            <person name="Mondo S."/>
            <person name="Pangilinan J."/>
            <person name="Riley R."/>
            <person name="Labutti K."/>
            <person name="Andreopoulos B."/>
            <person name="Lipzen A."/>
            <person name="Chen C."/>
            <person name="Yanf M."/>
            <person name="Daum C."/>
            <person name="Ng V."/>
            <person name="Clum A."/>
            <person name="Steindorff A."/>
            <person name="Ohm R."/>
            <person name="Martin F."/>
            <person name="Silar P."/>
            <person name="Natvig D."/>
            <person name="Lalanne C."/>
            <person name="Gautier V."/>
            <person name="Ament-Velasquez S.L."/>
            <person name="Kruys A."/>
            <person name="Hutchinson M.I."/>
            <person name="Powell A.J."/>
            <person name="Barry K."/>
            <person name="Miller A.N."/>
            <person name="Grigoriev I.V."/>
            <person name="Debuchy R."/>
            <person name="Gladieux P."/>
            <person name="Thoren M.H."/>
            <person name="Johannesson H."/>
        </authorList>
    </citation>
    <scope>NUCLEOTIDE SEQUENCE</scope>
    <source>
        <strain evidence="2">CBS 118394</strain>
    </source>
</reference>
<dbReference type="AlphaFoldDB" id="A0AAE0M1V6"/>
<sequence length="368" mass="40274">MTSDMDIENGCSFCTGFVTALKDVYTNTTREEIRPEMGKMHSFDWTFSDKIPSLPRLAASAKTGCRWGTPFDAEGPEAEERSATLTFRCAASSPSGLKSEGTLKDIRSLIAYMTAPSDGSFSARWGGAPVGGRIVVRHGPGPSAMSGSEQSDESAKTTCSQPGLPRRELHQETDVLSPNKCTNCGVLECGRPNSDTDETQFPSWSWLSSDWCDPGKKVVFGWSSILRIKDDDEQPRSKLITLDGEEGRLTVSGPVLPRDTVLDLVAHARDRSLTVDTRQPGTVFLDSGYEAGYVCSCEMQQQHTMPDCQSYEIIASLFPPLSALLIGRADFDMIPPPEAFEGSEGGSWKSFLAFPFLIQPLGEDTWRR</sequence>
<gene>
    <name evidence="2" type="ORF">B0H66DRAFT_534297</name>
</gene>
<proteinExistence type="predicted"/>
<name>A0AAE0M1V6_9PEZI</name>
<organism evidence="2 3">
    <name type="scientific">Apodospora peruviana</name>
    <dbReference type="NCBI Taxonomy" id="516989"/>
    <lineage>
        <taxon>Eukaryota</taxon>
        <taxon>Fungi</taxon>
        <taxon>Dikarya</taxon>
        <taxon>Ascomycota</taxon>
        <taxon>Pezizomycotina</taxon>
        <taxon>Sordariomycetes</taxon>
        <taxon>Sordariomycetidae</taxon>
        <taxon>Sordariales</taxon>
        <taxon>Lasiosphaeriaceae</taxon>
        <taxon>Apodospora</taxon>
    </lineage>
</organism>
<evidence type="ECO:0000256" key="1">
    <source>
        <dbReference type="SAM" id="MobiDB-lite"/>
    </source>
</evidence>
<reference evidence="2" key="1">
    <citation type="journal article" date="2023" name="Mol. Phylogenet. Evol.">
        <title>Genome-scale phylogeny and comparative genomics of the fungal order Sordariales.</title>
        <authorList>
            <person name="Hensen N."/>
            <person name="Bonometti L."/>
            <person name="Westerberg I."/>
            <person name="Brannstrom I.O."/>
            <person name="Guillou S."/>
            <person name="Cros-Aarteil S."/>
            <person name="Calhoun S."/>
            <person name="Haridas S."/>
            <person name="Kuo A."/>
            <person name="Mondo S."/>
            <person name="Pangilinan J."/>
            <person name="Riley R."/>
            <person name="LaButti K."/>
            <person name="Andreopoulos B."/>
            <person name="Lipzen A."/>
            <person name="Chen C."/>
            <person name="Yan M."/>
            <person name="Daum C."/>
            <person name="Ng V."/>
            <person name="Clum A."/>
            <person name="Steindorff A."/>
            <person name="Ohm R.A."/>
            <person name="Martin F."/>
            <person name="Silar P."/>
            <person name="Natvig D.O."/>
            <person name="Lalanne C."/>
            <person name="Gautier V."/>
            <person name="Ament-Velasquez S.L."/>
            <person name="Kruys A."/>
            <person name="Hutchinson M.I."/>
            <person name="Powell A.J."/>
            <person name="Barry K."/>
            <person name="Miller A.N."/>
            <person name="Grigoriev I.V."/>
            <person name="Debuchy R."/>
            <person name="Gladieux P."/>
            <person name="Hiltunen Thoren M."/>
            <person name="Johannesson H."/>
        </authorList>
    </citation>
    <scope>NUCLEOTIDE SEQUENCE</scope>
    <source>
        <strain evidence="2">CBS 118394</strain>
    </source>
</reference>
<feature type="region of interest" description="Disordered" evidence="1">
    <location>
        <begin position="140"/>
        <end position="173"/>
    </location>
</feature>
<dbReference type="EMBL" id="JAUEDM010000005">
    <property type="protein sequence ID" value="KAK3316037.1"/>
    <property type="molecule type" value="Genomic_DNA"/>
</dbReference>
<protein>
    <submittedName>
        <fullName evidence="2">Uncharacterized protein</fullName>
    </submittedName>
</protein>